<comment type="caution">
    <text evidence="2">The sequence shown here is derived from an EMBL/GenBank/DDBJ whole genome shotgun (WGS) entry which is preliminary data.</text>
</comment>
<dbReference type="HOGENOM" id="CLU_149456_0_0_1"/>
<evidence type="ECO:0000256" key="1">
    <source>
        <dbReference type="SAM" id="MobiDB-lite"/>
    </source>
</evidence>
<feature type="compositionally biased region" description="Low complexity" evidence="1">
    <location>
        <begin position="68"/>
        <end position="84"/>
    </location>
</feature>
<gene>
    <name evidence="2" type="ORF">A1O7_06922</name>
</gene>
<dbReference type="Proteomes" id="UP000019473">
    <property type="component" value="Unassembled WGS sequence"/>
</dbReference>
<feature type="region of interest" description="Disordered" evidence="1">
    <location>
        <begin position="40"/>
        <end position="125"/>
    </location>
</feature>
<dbReference type="AlphaFoldDB" id="W9VM35"/>
<dbReference type="OrthoDB" id="4160889at2759"/>
<dbReference type="VEuPathDB" id="FungiDB:A1O7_06922"/>
<evidence type="ECO:0000313" key="3">
    <source>
        <dbReference type="Proteomes" id="UP000019473"/>
    </source>
</evidence>
<dbReference type="RefSeq" id="XP_007759112.1">
    <property type="nucleotide sequence ID" value="XM_007760922.1"/>
</dbReference>
<sequence>MPKPNYHAAAVEAGINNANNAQKRFRAIVKGVGFDLVDGQIVSGGGSGPALTATAATSKKGRGKKADGAVPKKAPAKKAPNGTASKKRKLDTPSVDSATEGEREDDSPEKGDAITKEENTSDGAA</sequence>
<keyword evidence="3" id="KW-1185">Reference proteome</keyword>
<dbReference type="GeneID" id="19181497"/>
<feature type="compositionally biased region" description="Basic and acidic residues" evidence="1">
    <location>
        <begin position="108"/>
        <end position="119"/>
    </location>
</feature>
<dbReference type="EMBL" id="AMGW01000005">
    <property type="protein sequence ID" value="EXJ56578.1"/>
    <property type="molecule type" value="Genomic_DNA"/>
</dbReference>
<name>W9VM35_9EURO</name>
<proteinExistence type="predicted"/>
<organism evidence="2 3">
    <name type="scientific">Cladophialophora yegresii CBS 114405</name>
    <dbReference type="NCBI Taxonomy" id="1182544"/>
    <lineage>
        <taxon>Eukaryota</taxon>
        <taxon>Fungi</taxon>
        <taxon>Dikarya</taxon>
        <taxon>Ascomycota</taxon>
        <taxon>Pezizomycotina</taxon>
        <taxon>Eurotiomycetes</taxon>
        <taxon>Chaetothyriomycetidae</taxon>
        <taxon>Chaetothyriales</taxon>
        <taxon>Herpotrichiellaceae</taxon>
        <taxon>Cladophialophora</taxon>
    </lineage>
</organism>
<reference evidence="2 3" key="1">
    <citation type="submission" date="2013-03" db="EMBL/GenBank/DDBJ databases">
        <title>The Genome Sequence of Cladophialophora yegresii CBS 114405.</title>
        <authorList>
            <consortium name="The Broad Institute Genomics Platform"/>
            <person name="Cuomo C."/>
            <person name="de Hoog S."/>
            <person name="Gorbushina A."/>
            <person name="Walker B."/>
            <person name="Young S.K."/>
            <person name="Zeng Q."/>
            <person name="Gargeya S."/>
            <person name="Fitzgerald M."/>
            <person name="Haas B."/>
            <person name="Abouelleil A."/>
            <person name="Allen A.W."/>
            <person name="Alvarado L."/>
            <person name="Arachchi H.M."/>
            <person name="Berlin A.M."/>
            <person name="Chapman S.B."/>
            <person name="Gainer-Dewar J."/>
            <person name="Goldberg J."/>
            <person name="Griggs A."/>
            <person name="Gujja S."/>
            <person name="Hansen M."/>
            <person name="Howarth C."/>
            <person name="Imamovic A."/>
            <person name="Ireland A."/>
            <person name="Larimer J."/>
            <person name="McCowan C."/>
            <person name="Murphy C."/>
            <person name="Pearson M."/>
            <person name="Poon T.W."/>
            <person name="Priest M."/>
            <person name="Roberts A."/>
            <person name="Saif S."/>
            <person name="Shea T."/>
            <person name="Sisk P."/>
            <person name="Sykes S."/>
            <person name="Wortman J."/>
            <person name="Nusbaum C."/>
            <person name="Birren B."/>
        </authorList>
    </citation>
    <scope>NUCLEOTIDE SEQUENCE [LARGE SCALE GENOMIC DNA]</scope>
    <source>
        <strain evidence="2 3">CBS 114405</strain>
    </source>
</reference>
<evidence type="ECO:0000313" key="2">
    <source>
        <dbReference type="EMBL" id="EXJ56578.1"/>
    </source>
</evidence>
<accession>W9VM35</accession>
<protein>
    <submittedName>
        <fullName evidence="2">Uncharacterized protein</fullName>
    </submittedName>
</protein>